<dbReference type="Proteomes" id="UP001202328">
    <property type="component" value="Unassembled WGS sequence"/>
</dbReference>
<protein>
    <recommendedName>
        <fullName evidence="1">Glutathione S-transferase</fullName>
        <ecNumber evidence="1">2.5.1.18</ecNumber>
    </recommendedName>
</protein>
<dbReference type="Gene3D" id="3.40.30.10">
    <property type="entry name" value="Glutaredoxin"/>
    <property type="match status" value="1"/>
</dbReference>
<evidence type="ECO:0000256" key="1">
    <source>
        <dbReference type="RuleBase" id="RU369102"/>
    </source>
</evidence>
<comment type="subcellular location">
    <subcellularLocation>
        <location evidence="1">Cytoplasm</location>
        <location evidence="1">Cytosol</location>
    </subcellularLocation>
</comment>
<dbReference type="PANTHER" id="PTHR11260">
    <property type="entry name" value="GLUTATHIONE S-TRANSFERASE, GST, SUPERFAMILY, GST DOMAIN CONTAINING"/>
    <property type="match status" value="1"/>
</dbReference>
<comment type="similarity">
    <text evidence="1">Belongs to the GST superfamily.</text>
</comment>
<organism evidence="3 4">
    <name type="scientific">Papaver atlanticum</name>
    <dbReference type="NCBI Taxonomy" id="357466"/>
    <lineage>
        <taxon>Eukaryota</taxon>
        <taxon>Viridiplantae</taxon>
        <taxon>Streptophyta</taxon>
        <taxon>Embryophyta</taxon>
        <taxon>Tracheophyta</taxon>
        <taxon>Spermatophyta</taxon>
        <taxon>Magnoliopsida</taxon>
        <taxon>Ranunculales</taxon>
        <taxon>Papaveraceae</taxon>
        <taxon>Papaveroideae</taxon>
        <taxon>Papaver</taxon>
    </lineage>
</organism>
<dbReference type="InterPro" id="IPR036249">
    <property type="entry name" value="Thioredoxin-like_sf"/>
</dbReference>
<dbReference type="InterPro" id="IPR045073">
    <property type="entry name" value="Omega/Tau-like"/>
</dbReference>
<dbReference type="InterPro" id="IPR004045">
    <property type="entry name" value="Glutathione_S-Trfase_N"/>
</dbReference>
<dbReference type="GO" id="GO:0006749">
    <property type="term" value="P:glutathione metabolic process"/>
    <property type="evidence" value="ECO:0007669"/>
    <property type="project" value="InterPro"/>
</dbReference>
<keyword evidence="1" id="KW-0963">Cytoplasm</keyword>
<dbReference type="AlphaFoldDB" id="A0AAD4SKQ1"/>
<evidence type="ECO:0000313" key="3">
    <source>
        <dbReference type="EMBL" id="KAI3912050.1"/>
    </source>
</evidence>
<reference evidence="3" key="1">
    <citation type="submission" date="2022-04" db="EMBL/GenBank/DDBJ databases">
        <title>A functionally conserved STORR gene fusion in Papaver species that diverged 16.8 million years ago.</title>
        <authorList>
            <person name="Catania T."/>
        </authorList>
    </citation>
    <scope>NUCLEOTIDE SEQUENCE</scope>
    <source>
        <strain evidence="3">S-188037</strain>
    </source>
</reference>
<dbReference type="Gene3D" id="1.20.1050.10">
    <property type="match status" value="2"/>
</dbReference>
<dbReference type="GO" id="GO:0005829">
    <property type="term" value="C:cytosol"/>
    <property type="evidence" value="ECO:0007669"/>
    <property type="project" value="UniProtKB-SubCell"/>
</dbReference>
<dbReference type="InterPro" id="IPR036282">
    <property type="entry name" value="Glutathione-S-Trfase_C_sf"/>
</dbReference>
<proteinExistence type="inferred from homology"/>
<dbReference type="Pfam" id="PF02798">
    <property type="entry name" value="GST_N"/>
    <property type="match status" value="1"/>
</dbReference>
<comment type="catalytic activity">
    <reaction evidence="1">
        <text>RX + glutathione = an S-substituted glutathione + a halide anion + H(+)</text>
        <dbReference type="Rhea" id="RHEA:16437"/>
        <dbReference type="ChEBI" id="CHEBI:15378"/>
        <dbReference type="ChEBI" id="CHEBI:16042"/>
        <dbReference type="ChEBI" id="CHEBI:17792"/>
        <dbReference type="ChEBI" id="CHEBI:57925"/>
        <dbReference type="ChEBI" id="CHEBI:90779"/>
        <dbReference type="EC" id="2.5.1.18"/>
    </reaction>
</comment>
<comment type="function">
    <text evidence="1">Is involved in the conjugation of reduced glutathione to a wide number of exogenous and endogenous hydrophobic electrophiles.</text>
</comment>
<feature type="domain" description="GST N-terminal" evidence="2">
    <location>
        <begin position="4"/>
        <end position="74"/>
    </location>
</feature>
<dbReference type="EC" id="2.5.1.18" evidence="1"/>
<keyword evidence="4" id="KW-1185">Reference proteome</keyword>
<name>A0AAD4SKQ1_9MAGN</name>
<gene>
    <name evidence="3" type="ORF">MKW98_007577</name>
</gene>
<dbReference type="CDD" id="cd03058">
    <property type="entry name" value="GST_N_Tau"/>
    <property type="match status" value="1"/>
</dbReference>
<dbReference type="InterPro" id="IPR045074">
    <property type="entry name" value="GST_C_Tau"/>
</dbReference>
<dbReference type="PANTHER" id="PTHR11260:SF695">
    <property type="entry name" value="GLUTATHIONE TRANSFERASE"/>
    <property type="match status" value="1"/>
</dbReference>
<dbReference type="SUPFAM" id="SSF47616">
    <property type="entry name" value="GST C-terminal domain-like"/>
    <property type="match status" value="1"/>
</dbReference>
<dbReference type="EMBL" id="JAJJMB010009858">
    <property type="protein sequence ID" value="KAI3912050.1"/>
    <property type="molecule type" value="Genomic_DNA"/>
</dbReference>
<dbReference type="SUPFAM" id="SSF52833">
    <property type="entry name" value="Thioredoxin-like"/>
    <property type="match status" value="1"/>
</dbReference>
<evidence type="ECO:0000313" key="4">
    <source>
        <dbReference type="Proteomes" id="UP001202328"/>
    </source>
</evidence>
<sequence>MAKDEVKLLGYWASPLALRVEWALKIKGIQYEYIDEDLMNKSPMLLQYNPVHKKIPVLSLVIIEYIDETWKENPIFSEDPYEKAQARFWAKFADDKCQPSILNAFLNQGEELENAVKETGFADAAIGWIPFWTGMTEEIICVNLVDEENMPLLRAWFEDVLNVEILKERLPPRDKTLAHCKMFRESLLSTAAAATAST</sequence>
<keyword evidence="1" id="KW-0808">Transferase</keyword>
<comment type="caution">
    <text evidence="3">The sequence shown here is derived from an EMBL/GenBank/DDBJ whole genome shotgun (WGS) entry which is preliminary data.</text>
</comment>
<evidence type="ECO:0000259" key="2">
    <source>
        <dbReference type="PROSITE" id="PS50404"/>
    </source>
</evidence>
<accession>A0AAD4SKQ1</accession>
<dbReference type="PROSITE" id="PS50404">
    <property type="entry name" value="GST_NTER"/>
    <property type="match status" value="1"/>
</dbReference>
<dbReference type="GO" id="GO:0004364">
    <property type="term" value="F:glutathione transferase activity"/>
    <property type="evidence" value="ECO:0007669"/>
    <property type="project" value="UniProtKB-UniRule"/>
</dbReference>
<dbReference type="CDD" id="cd03185">
    <property type="entry name" value="GST_C_Tau"/>
    <property type="match status" value="1"/>
</dbReference>